<dbReference type="EMBL" id="BAABDK010000026">
    <property type="protein sequence ID" value="GAA4045316.1"/>
    <property type="molecule type" value="Genomic_DNA"/>
</dbReference>
<sequence length="69" mass="7331">MLVGITMRPRTFFSGNVMTGLVETAAFFAPRYAAFVSGLNVTRTAGGFAAEVLSSNASSRPTPFIKILD</sequence>
<organism evidence="1 2">
    <name type="scientific">Hymenobacter glaciei</name>
    <dbReference type="NCBI Taxonomy" id="877209"/>
    <lineage>
        <taxon>Bacteria</taxon>
        <taxon>Pseudomonadati</taxon>
        <taxon>Bacteroidota</taxon>
        <taxon>Cytophagia</taxon>
        <taxon>Cytophagales</taxon>
        <taxon>Hymenobacteraceae</taxon>
        <taxon>Hymenobacter</taxon>
    </lineage>
</organism>
<evidence type="ECO:0000313" key="1">
    <source>
        <dbReference type="EMBL" id="GAA4045316.1"/>
    </source>
</evidence>
<name>A0ABP7UJP4_9BACT</name>
<reference evidence="2" key="1">
    <citation type="journal article" date="2019" name="Int. J. Syst. Evol. Microbiol.">
        <title>The Global Catalogue of Microorganisms (GCM) 10K type strain sequencing project: providing services to taxonomists for standard genome sequencing and annotation.</title>
        <authorList>
            <consortium name="The Broad Institute Genomics Platform"/>
            <consortium name="The Broad Institute Genome Sequencing Center for Infectious Disease"/>
            <person name="Wu L."/>
            <person name="Ma J."/>
        </authorList>
    </citation>
    <scope>NUCLEOTIDE SEQUENCE [LARGE SCALE GENOMIC DNA]</scope>
    <source>
        <strain evidence="2">JCM 17225</strain>
    </source>
</reference>
<protein>
    <submittedName>
        <fullName evidence="1">Uncharacterized protein</fullName>
    </submittedName>
</protein>
<dbReference type="Proteomes" id="UP001501469">
    <property type="component" value="Unassembled WGS sequence"/>
</dbReference>
<proteinExistence type="predicted"/>
<comment type="caution">
    <text evidence="1">The sequence shown here is derived from an EMBL/GenBank/DDBJ whole genome shotgun (WGS) entry which is preliminary data.</text>
</comment>
<evidence type="ECO:0000313" key="2">
    <source>
        <dbReference type="Proteomes" id="UP001501469"/>
    </source>
</evidence>
<accession>A0ABP7UJP4</accession>
<keyword evidence="2" id="KW-1185">Reference proteome</keyword>
<gene>
    <name evidence="1" type="ORF">GCM10022409_34190</name>
</gene>